<dbReference type="Proteomes" id="UP001054945">
    <property type="component" value="Unassembled WGS sequence"/>
</dbReference>
<dbReference type="InterPro" id="IPR027417">
    <property type="entry name" value="P-loop_NTPase"/>
</dbReference>
<dbReference type="GO" id="GO:0005858">
    <property type="term" value="C:axonemal dynein complex"/>
    <property type="evidence" value="ECO:0007669"/>
    <property type="project" value="TreeGrafter"/>
</dbReference>
<comment type="similarity">
    <text evidence="1">Belongs to the dynein heavy chain family.</text>
</comment>
<dbReference type="GO" id="GO:0045505">
    <property type="term" value="F:dynein intermediate chain binding"/>
    <property type="evidence" value="ECO:0007669"/>
    <property type="project" value="InterPro"/>
</dbReference>
<gene>
    <name evidence="2" type="primary">Dnah5</name>
    <name evidence="2" type="ORF">CEXT_802911</name>
</gene>
<dbReference type="AlphaFoldDB" id="A0AAV4P7F7"/>
<dbReference type="Gene3D" id="3.40.50.300">
    <property type="entry name" value="P-loop containing nucleotide triphosphate hydrolases"/>
    <property type="match status" value="1"/>
</dbReference>
<name>A0AAV4P7F7_CAEEX</name>
<keyword evidence="3" id="KW-1185">Reference proteome</keyword>
<evidence type="ECO:0000313" key="3">
    <source>
        <dbReference type="Proteomes" id="UP001054945"/>
    </source>
</evidence>
<evidence type="ECO:0000313" key="2">
    <source>
        <dbReference type="EMBL" id="GIX93172.1"/>
    </source>
</evidence>
<dbReference type="PANTHER" id="PTHR46532">
    <property type="entry name" value="MALE FERTILITY FACTOR KL5"/>
    <property type="match status" value="1"/>
</dbReference>
<dbReference type="GO" id="GO:0007018">
    <property type="term" value="P:microtubule-based movement"/>
    <property type="evidence" value="ECO:0007669"/>
    <property type="project" value="InterPro"/>
</dbReference>
<protein>
    <submittedName>
        <fullName evidence="2">Dynein heavy chain 5, axonemal</fullName>
    </submittedName>
</protein>
<dbReference type="InterPro" id="IPR026983">
    <property type="entry name" value="DHC"/>
</dbReference>
<reference evidence="2 3" key="1">
    <citation type="submission" date="2021-06" db="EMBL/GenBank/DDBJ databases">
        <title>Caerostris extrusa draft genome.</title>
        <authorList>
            <person name="Kono N."/>
            <person name="Arakawa K."/>
        </authorList>
    </citation>
    <scope>NUCLEOTIDE SEQUENCE [LARGE SCALE GENOMIC DNA]</scope>
</reference>
<organism evidence="2 3">
    <name type="scientific">Caerostris extrusa</name>
    <name type="common">Bark spider</name>
    <name type="synonym">Caerostris bankana</name>
    <dbReference type="NCBI Taxonomy" id="172846"/>
    <lineage>
        <taxon>Eukaryota</taxon>
        <taxon>Metazoa</taxon>
        <taxon>Ecdysozoa</taxon>
        <taxon>Arthropoda</taxon>
        <taxon>Chelicerata</taxon>
        <taxon>Arachnida</taxon>
        <taxon>Araneae</taxon>
        <taxon>Araneomorphae</taxon>
        <taxon>Entelegynae</taxon>
        <taxon>Araneoidea</taxon>
        <taxon>Araneidae</taxon>
        <taxon>Caerostris</taxon>
    </lineage>
</organism>
<comment type="caution">
    <text evidence="2">The sequence shown here is derived from an EMBL/GenBank/DDBJ whole genome shotgun (WGS) entry which is preliminary data.</text>
</comment>
<sequence length="142" mass="15925">MQEDDCSIHGSGMCYSYCVEAKQIDGYVKVTVIHSEWKHWKSLVPDFIYNPSNGTEYISVLVPNIDNVRTDFLIHTVAKQGDLMRLFYSTIPSLFQPVLLLGEPGTAKTVMLKAYTSQLNPDNHVSKSVNFSSATSPFCISR</sequence>
<dbReference type="PANTHER" id="PTHR46532:SF4">
    <property type="entry name" value="AAA+ ATPASE DOMAIN-CONTAINING PROTEIN"/>
    <property type="match status" value="1"/>
</dbReference>
<dbReference type="EMBL" id="BPLR01004207">
    <property type="protein sequence ID" value="GIX93172.1"/>
    <property type="molecule type" value="Genomic_DNA"/>
</dbReference>
<dbReference type="GO" id="GO:0051959">
    <property type="term" value="F:dynein light intermediate chain binding"/>
    <property type="evidence" value="ECO:0007669"/>
    <property type="project" value="InterPro"/>
</dbReference>
<accession>A0AAV4P7F7</accession>
<evidence type="ECO:0000256" key="1">
    <source>
        <dbReference type="ARBA" id="ARBA00008887"/>
    </source>
</evidence>
<dbReference type="Pfam" id="PF12775">
    <property type="entry name" value="AAA_7"/>
    <property type="match status" value="1"/>
</dbReference>
<proteinExistence type="inferred from homology"/>